<feature type="compositionally biased region" description="Basic and acidic residues" evidence="1">
    <location>
        <begin position="66"/>
        <end position="76"/>
    </location>
</feature>
<sequence>MFAVFTPSGDRTSASPPPTMRAHARPSIAFDLEVPSSDMAIRHQVEVRVAEIAVDAQQPADGPRSPADDGHAGEPR</sequence>
<accession>A0A2N3XYV4</accession>
<dbReference type="RefSeq" id="WP_010696895.1">
    <property type="nucleotide sequence ID" value="NZ_CP061007.1"/>
</dbReference>
<feature type="region of interest" description="Disordered" evidence="1">
    <location>
        <begin position="53"/>
        <end position="76"/>
    </location>
</feature>
<dbReference type="Proteomes" id="UP000233786">
    <property type="component" value="Unassembled WGS sequence"/>
</dbReference>
<proteinExistence type="predicted"/>
<reference evidence="2" key="1">
    <citation type="submission" date="2017-12" db="EMBL/GenBank/DDBJ databases">
        <title>Sequencing the genomes of 1000 Actinobacteria strains.</title>
        <authorList>
            <person name="Klenk H.-P."/>
        </authorList>
    </citation>
    <scope>NUCLEOTIDE SEQUENCE [LARGE SCALE GENOMIC DNA]</scope>
    <source>
        <strain evidence="2">DSM 44228</strain>
    </source>
</reference>
<name>A0A2N3XYV4_SACSN</name>
<keyword evidence="3" id="KW-1185">Reference proteome</keyword>
<dbReference type="STRING" id="994479.GCA_000194155_03640"/>
<dbReference type="EMBL" id="PJNB01000001">
    <property type="protein sequence ID" value="PKW15809.1"/>
    <property type="molecule type" value="Genomic_DNA"/>
</dbReference>
<feature type="region of interest" description="Disordered" evidence="1">
    <location>
        <begin position="1"/>
        <end position="23"/>
    </location>
</feature>
<comment type="caution">
    <text evidence="2">The sequence shown here is derived from an EMBL/GenBank/DDBJ whole genome shotgun (WGS) entry which is preliminary data.</text>
</comment>
<dbReference type="AlphaFoldDB" id="A0A2N3XYV4"/>
<evidence type="ECO:0000256" key="1">
    <source>
        <dbReference type="SAM" id="MobiDB-lite"/>
    </source>
</evidence>
<organism evidence="2 3">
    <name type="scientific">Saccharopolyspora spinosa</name>
    <dbReference type="NCBI Taxonomy" id="60894"/>
    <lineage>
        <taxon>Bacteria</taxon>
        <taxon>Bacillati</taxon>
        <taxon>Actinomycetota</taxon>
        <taxon>Actinomycetes</taxon>
        <taxon>Pseudonocardiales</taxon>
        <taxon>Pseudonocardiaceae</taxon>
        <taxon>Saccharopolyspora</taxon>
    </lineage>
</organism>
<gene>
    <name evidence="2" type="ORF">A8926_3577</name>
</gene>
<evidence type="ECO:0000313" key="2">
    <source>
        <dbReference type="EMBL" id="PKW15809.1"/>
    </source>
</evidence>
<protein>
    <submittedName>
        <fullName evidence="2">Uncharacterized protein</fullName>
    </submittedName>
</protein>
<evidence type="ECO:0000313" key="3">
    <source>
        <dbReference type="Proteomes" id="UP000233786"/>
    </source>
</evidence>